<dbReference type="Pfam" id="PF13949">
    <property type="entry name" value="ALIX_LYPXL_bnd"/>
    <property type="match status" value="1"/>
</dbReference>
<feature type="compositionally biased region" description="Low complexity" evidence="2">
    <location>
        <begin position="751"/>
        <end position="771"/>
    </location>
</feature>
<evidence type="ECO:0000256" key="2">
    <source>
        <dbReference type="SAM" id="MobiDB-lite"/>
    </source>
</evidence>
<dbReference type="Gene3D" id="1.20.120.560">
    <property type="entry name" value="alix/aip1 in complex with the ypdl late domain"/>
    <property type="match status" value="1"/>
</dbReference>
<feature type="region of interest" description="Disordered" evidence="2">
    <location>
        <begin position="736"/>
        <end position="799"/>
    </location>
</feature>
<feature type="domain" description="BRO1" evidence="3">
    <location>
        <begin position="3"/>
        <end position="409"/>
    </location>
</feature>
<name>S8DLW5_FOMSC</name>
<evidence type="ECO:0000313" key="5">
    <source>
        <dbReference type="Proteomes" id="UP000015241"/>
    </source>
</evidence>
<dbReference type="HOGENOM" id="CLU_007181_2_1_1"/>
<evidence type="ECO:0000313" key="4">
    <source>
        <dbReference type="EMBL" id="EPS94476.1"/>
    </source>
</evidence>
<evidence type="ECO:0000259" key="3">
    <source>
        <dbReference type="PROSITE" id="PS51180"/>
    </source>
</evidence>
<proteinExistence type="inferred from homology"/>
<dbReference type="InterPro" id="IPR038499">
    <property type="entry name" value="BRO1_sf"/>
</dbReference>
<reference evidence="4 5" key="1">
    <citation type="journal article" date="2012" name="Science">
        <title>The Paleozoic origin of enzymatic lignin decomposition reconstructed from 31 fungal genomes.</title>
        <authorList>
            <person name="Floudas D."/>
            <person name="Binder M."/>
            <person name="Riley R."/>
            <person name="Barry K."/>
            <person name="Blanchette R.A."/>
            <person name="Henrissat B."/>
            <person name="Martinez A.T."/>
            <person name="Otillar R."/>
            <person name="Spatafora J.W."/>
            <person name="Yadav J.S."/>
            <person name="Aerts A."/>
            <person name="Benoit I."/>
            <person name="Boyd A."/>
            <person name="Carlson A."/>
            <person name="Copeland A."/>
            <person name="Coutinho P.M."/>
            <person name="de Vries R.P."/>
            <person name="Ferreira P."/>
            <person name="Findley K."/>
            <person name="Foster B."/>
            <person name="Gaskell J."/>
            <person name="Glotzer D."/>
            <person name="Gorecki P."/>
            <person name="Heitman J."/>
            <person name="Hesse C."/>
            <person name="Hori C."/>
            <person name="Igarashi K."/>
            <person name="Jurgens J.A."/>
            <person name="Kallen N."/>
            <person name="Kersten P."/>
            <person name="Kohler A."/>
            <person name="Kuees U."/>
            <person name="Kumar T.K.A."/>
            <person name="Kuo A."/>
            <person name="LaButti K."/>
            <person name="Larrondo L.F."/>
            <person name="Lindquist E."/>
            <person name="Ling A."/>
            <person name="Lombard V."/>
            <person name="Lucas S."/>
            <person name="Lundell T."/>
            <person name="Martin R."/>
            <person name="McLaughlin D.J."/>
            <person name="Morgenstern I."/>
            <person name="Morin E."/>
            <person name="Murat C."/>
            <person name="Nagy L.G."/>
            <person name="Nolan M."/>
            <person name="Ohm R.A."/>
            <person name="Patyshakuliyeva A."/>
            <person name="Rokas A."/>
            <person name="Ruiz-Duenas F.J."/>
            <person name="Sabat G."/>
            <person name="Salamov A."/>
            <person name="Samejima M."/>
            <person name="Schmutz J."/>
            <person name="Slot J.C."/>
            <person name="St John F."/>
            <person name="Stenlid J."/>
            <person name="Sun H."/>
            <person name="Sun S."/>
            <person name="Syed K."/>
            <person name="Tsang A."/>
            <person name="Wiebenga A."/>
            <person name="Young D."/>
            <person name="Pisabarro A."/>
            <person name="Eastwood D.C."/>
            <person name="Martin F."/>
            <person name="Cullen D."/>
            <person name="Grigoriev I.V."/>
            <person name="Hibbett D.S."/>
        </authorList>
    </citation>
    <scope>NUCLEOTIDE SEQUENCE</scope>
    <source>
        <strain evidence="5">FP-58527</strain>
    </source>
</reference>
<dbReference type="SMART" id="SM01041">
    <property type="entry name" value="BRO1"/>
    <property type="match status" value="1"/>
</dbReference>
<dbReference type="eggNOG" id="KOG2220">
    <property type="taxonomic scope" value="Eukaryota"/>
</dbReference>
<dbReference type="InParanoid" id="S8DLW5"/>
<dbReference type="GO" id="GO:0005768">
    <property type="term" value="C:endosome"/>
    <property type="evidence" value="ECO:0007669"/>
    <property type="project" value="TreeGrafter"/>
</dbReference>
<dbReference type="Pfam" id="PF03097">
    <property type="entry name" value="BRO1"/>
    <property type="match status" value="1"/>
</dbReference>
<accession>S8DLW5</accession>
<comment type="similarity">
    <text evidence="1">Belongs to the palA/RIM20 family.</text>
</comment>
<dbReference type="PROSITE" id="PS51180">
    <property type="entry name" value="BRO1"/>
    <property type="match status" value="1"/>
</dbReference>
<dbReference type="EMBL" id="KE504231">
    <property type="protein sequence ID" value="EPS94476.1"/>
    <property type="molecule type" value="Genomic_DNA"/>
</dbReference>
<evidence type="ECO:0000256" key="1">
    <source>
        <dbReference type="ARBA" id="ARBA00038154"/>
    </source>
</evidence>
<organism evidence="4 5">
    <name type="scientific">Fomitopsis schrenkii</name>
    <name type="common">Brown rot fungus</name>
    <dbReference type="NCBI Taxonomy" id="2126942"/>
    <lineage>
        <taxon>Eukaryota</taxon>
        <taxon>Fungi</taxon>
        <taxon>Dikarya</taxon>
        <taxon>Basidiomycota</taxon>
        <taxon>Agaricomycotina</taxon>
        <taxon>Agaricomycetes</taxon>
        <taxon>Polyporales</taxon>
        <taxon>Fomitopsis</taxon>
    </lineage>
</organism>
<feature type="region of interest" description="Disordered" evidence="2">
    <location>
        <begin position="474"/>
        <end position="493"/>
    </location>
</feature>
<dbReference type="InterPro" id="IPR025304">
    <property type="entry name" value="ALIX_V_dom"/>
</dbReference>
<dbReference type="STRING" id="743788.S8DLW5"/>
<dbReference type="InterPro" id="IPR004328">
    <property type="entry name" value="BRO1_dom"/>
</dbReference>
<keyword evidence="5" id="KW-1185">Reference proteome</keyword>
<gene>
    <name evidence="4" type="ORF">FOMPIDRAFT_1134284</name>
</gene>
<dbReference type="Gene3D" id="1.20.140.50">
    <property type="entry name" value="alix/aip1 like domains"/>
    <property type="match status" value="1"/>
</dbReference>
<sequence>MPNLLSVPFKRSYAIDIRQAVREYISKNHTDTHPDAFRWDISRWETLRKDGVGGFVHVDRAKAAMSYHAQLVFILTKLPADIGLEVPYALVFSSDAPPITLANLIYERAAVLFNLGALFCQLAAAEDRSTAQGLKQAIAYYQSAAGSWSYLASAVIPQLRASVPGDEMPDDLTEALITSLELLMLAQAQECVWQKAVLDNYKNGLIAKLSMKVSSYYGESLAAIRRAASSIRYIFPSHWLAHLEAKQLHFEAAAQYRKSVEDLEANRYGYEIARLTQAQAVAKHGHDIARRGGVAPAVLQDVKSFLDTVQKNFARAERDNDLIYHQDVPSLSALPHIQGVSMVQSAVHVHLADPKAAIGDDGVIFADLLGWGARVAIDIYNDRRQNWLKDEVIDRAQQLDDVATKTLEALNLPAALEALERPVGLPPSLLQKAEEVRVDDGPARIEASIENVQKVAQQDMVILDEAMDILDQEAEEDESFRSESNVDRRASHEANKELVAKADRYRGILDQASESDGHVREKWDEWQQNIAELTWDEDQLEAAIPSSAVSLSSQATRAGATATQAHARALRVLLESLDDVTRKRADHIRRAARLAESEDITPKITRAANALEQWVDVQPAKFEDVMEQELTKYDKFRIGVEETAREQESLLGQIKEQNELFIQSRREDPTIKEREHALQSLDLAYHKYKEIIRNLDEGLKFYNDFATILTQFRDTCKDWVHMRKREIHNLTRQMSSMTLTPPATPAPPTMNTPLQEEAAPPARPARAAALDLPPPNSDEWESMALPPARPQGSKHRLRG</sequence>
<dbReference type="PANTHER" id="PTHR23030:SF39">
    <property type="entry name" value="PROGRAMMED CELL DEATH 6-INTERACTING PROTEIN"/>
    <property type="match status" value="1"/>
</dbReference>
<feature type="compositionally biased region" description="Basic and acidic residues" evidence="2">
    <location>
        <begin position="479"/>
        <end position="493"/>
    </location>
</feature>
<dbReference type="CDD" id="cd09241">
    <property type="entry name" value="BRO1_ScRim20-like"/>
    <property type="match status" value="1"/>
</dbReference>
<dbReference type="Proteomes" id="UP000015241">
    <property type="component" value="Unassembled WGS sequence"/>
</dbReference>
<dbReference type="AlphaFoldDB" id="S8DLW5"/>
<protein>
    <recommendedName>
        <fullName evidence="3">BRO1 domain-containing protein</fullName>
    </recommendedName>
</protein>
<dbReference type="Gene3D" id="1.25.40.280">
    <property type="entry name" value="alix/aip1 like domains"/>
    <property type="match status" value="1"/>
</dbReference>
<dbReference type="PANTHER" id="PTHR23030">
    <property type="entry name" value="PCD6 INTERACTING PROTEIN-RELATED"/>
    <property type="match status" value="1"/>
</dbReference>
<dbReference type="OrthoDB" id="64867at2759"/>